<protein>
    <submittedName>
        <fullName evidence="3">Uncharacterized protein</fullName>
    </submittedName>
</protein>
<dbReference type="AlphaFoldDB" id="A0A4R0J754"/>
<keyword evidence="4" id="KW-1185">Reference proteome</keyword>
<name>A0A4R0J754_9ACTN</name>
<proteinExistence type="predicted"/>
<accession>A0A4R0J754</accession>
<dbReference type="Proteomes" id="UP000292385">
    <property type="component" value="Unassembled WGS sequence"/>
</dbReference>
<dbReference type="EMBL" id="SJJY01000013">
    <property type="protein sequence ID" value="TCC16549.1"/>
    <property type="molecule type" value="Genomic_DNA"/>
</dbReference>
<evidence type="ECO:0000313" key="2">
    <source>
        <dbReference type="EMBL" id="TCC16549.1"/>
    </source>
</evidence>
<evidence type="ECO:0000313" key="5">
    <source>
        <dbReference type="Proteomes" id="UP000294225"/>
    </source>
</evidence>
<gene>
    <name evidence="2" type="ORF">E0H58_39430</name>
    <name evidence="3" type="ORF">E0H92_09915</name>
</gene>
<organism evidence="3 5">
    <name type="scientific">Kribbella speibonae</name>
    <dbReference type="NCBI Taxonomy" id="1572660"/>
    <lineage>
        <taxon>Bacteria</taxon>
        <taxon>Bacillati</taxon>
        <taxon>Actinomycetota</taxon>
        <taxon>Actinomycetes</taxon>
        <taxon>Propionibacteriales</taxon>
        <taxon>Kribbellaceae</taxon>
        <taxon>Kribbella</taxon>
    </lineage>
</organism>
<evidence type="ECO:0000256" key="1">
    <source>
        <dbReference type="SAM" id="MobiDB-lite"/>
    </source>
</evidence>
<evidence type="ECO:0000313" key="3">
    <source>
        <dbReference type="EMBL" id="TCC41929.1"/>
    </source>
</evidence>
<sequence>MWVAADQAQVGIARLDPAAGGSDQSPGPSFATERREGEDARQGGELVRRAFLGQVDVDDLQVADDQVAGDVQQVMRFARRASERISR</sequence>
<comment type="caution">
    <text evidence="3">The sequence shown here is derived from an EMBL/GenBank/DDBJ whole genome shotgun (WGS) entry which is preliminary data.</text>
</comment>
<evidence type="ECO:0000313" key="4">
    <source>
        <dbReference type="Proteomes" id="UP000292385"/>
    </source>
</evidence>
<feature type="region of interest" description="Disordered" evidence="1">
    <location>
        <begin position="13"/>
        <end position="43"/>
    </location>
</feature>
<dbReference type="EMBL" id="SJKC01000001">
    <property type="protein sequence ID" value="TCC41929.1"/>
    <property type="molecule type" value="Genomic_DNA"/>
</dbReference>
<dbReference type="Proteomes" id="UP000294225">
    <property type="component" value="Unassembled WGS sequence"/>
</dbReference>
<feature type="compositionally biased region" description="Basic and acidic residues" evidence="1">
    <location>
        <begin position="32"/>
        <end position="43"/>
    </location>
</feature>
<reference evidence="4 5" key="1">
    <citation type="submission" date="2019-02" db="EMBL/GenBank/DDBJ databases">
        <title>Kribbella capetownensis sp. nov. and Kribbella speibonae sp. nov., isolated from soil.</title>
        <authorList>
            <person name="Curtis S.M."/>
            <person name="Norton I."/>
            <person name="Everest G.J."/>
            <person name="Meyers P.R."/>
        </authorList>
    </citation>
    <scope>NUCLEOTIDE SEQUENCE [LARGE SCALE GENOMIC DNA]</scope>
    <source>
        <strain evidence="2 4">SK5</strain>
        <strain evidence="3 5">YM55</strain>
    </source>
</reference>
<dbReference type="RefSeq" id="WP_131468280.1">
    <property type="nucleotide sequence ID" value="NZ_SJJY01000013.1"/>
</dbReference>